<feature type="compositionally biased region" description="Polar residues" evidence="1">
    <location>
        <begin position="48"/>
        <end position="68"/>
    </location>
</feature>
<dbReference type="AlphaFoldDB" id="A0A426ZX57"/>
<dbReference type="Proteomes" id="UP000287651">
    <property type="component" value="Unassembled WGS sequence"/>
</dbReference>
<organism evidence="2 3">
    <name type="scientific">Ensete ventricosum</name>
    <name type="common">Abyssinian banana</name>
    <name type="synonym">Musa ensete</name>
    <dbReference type="NCBI Taxonomy" id="4639"/>
    <lineage>
        <taxon>Eukaryota</taxon>
        <taxon>Viridiplantae</taxon>
        <taxon>Streptophyta</taxon>
        <taxon>Embryophyta</taxon>
        <taxon>Tracheophyta</taxon>
        <taxon>Spermatophyta</taxon>
        <taxon>Magnoliopsida</taxon>
        <taxon>Liliopsida</taxon>
        <taxon>Zingiberales</taxon>
        <taxon>Musaceae</taxon>
        <taxon>Ensete</taxon>
    </lineage>
</organism>
<evidence type="ECO:0000313" key="2">
    <source>
        <dbReference type="EMBL" id="RRT68543.1"/>
    </source>
</evidence>
<accession>A0A426ZX57</accession>
<protein>
    <submittedName>
        <fullName evidence="2">Uncharacterized protein</fullName>
    </submittedName>
</protein>
<proteinExistence type="predicted"/>
<evidence type="ECO:0000256" key="1">
    <source>
        <dbReference type="SAM" id="MobiDB-lite"/>
    </source>
</evidence>
<dbReference type="EMBL" id="AMZH03004660">
    <property type="protein sequence ID" value="RRT68543.1"/>
    <property type="molecule type" value="Genomic_DNA"/>
</dbReference>
<gene>
    <name evidence="2" type="ORF">B296_00036602</name>
</gene>
<reference evidence="2 3" key="1">
    <citation type="journal article" date="2014" name="Agronomy (Basel)">
        <title>A Draft Genome Sequence for Ensete ventricosum, the Drought-Tolerant Tree Against Hunger.</title>
        <authorList>
            <person name="Harrison J."/>
            <person name="Moore K.A."/>
            <person name="Paszkiewicz K."/>
            <person name="Jones T."/>
            <person name="Grant M."/>
            <person name="Ambacheew D."/>
            <person name="Muzemil S."/>
            <person name="Studholme D.J."/>
        </authorList>
    </citation>
    <scope>NUCLEOTIDE SEQUENCE [LARGE SCALE GENOMIC DNA]</scope>
</reference>
<comment type="caution">
    <text evidence="2">The sequence shown here is derived from an EMBL/GenBank/DDBJ whole genome shotgun (WGS) entry which is preliminary data.</text>
</comment>
<evidence type="ECO:0000313" key="3">
    <source>
        <dbReference type="Proteomes" id="UP000287651"/>
    </source>
</evidence>
<feature type="region of interest" description="Disordered" evidence="1">
    <location>
        <begin position="48"/>
        <end position="77"/>
    </location>
</feature>
<sequence>MTQWPSTSGELTVPVEEIIPAQELADPHGSGIGQISKIAGSSNRQVGFPGSTFSRPVSQIPGTRQSSEGPHRHHTPVDGVLLRGLNLRLLDAGVAPWPWLGSRRRTWTTSSRSWGHVRRSGSRPDGPSPGEKETTATSTAQRVEIKDWSVTLSIS</sequence>
<feature type="region of interest" description="Disordered" evidence="1">
    <location>
        <begin position="108"/>
        <end position="142"/>
    </location>
</feature>
<name>A0A426ZX57_ENSVE</name>